<feature type="transmembrane region" description="Helical" evidence="1">
    <location>
        <begin position="18"/>
        <end position="38"/>
    </location>
</feature>
<dbReference type="Proteomes" id="UP001595937">
    <property type="component" value="Unassembled WGS sequence"/>
</dbReference>
<evidence type="ECO:0000313" key="2">
    <source>
        <dbReference type="EMBL" id="MFC5296431.1"/>
    </source>
</evidence>
<proteinExistence type="predicted"/>
<accession>A0ABW0FCT6</accession>
<dbReference type="GeneID" id="303299116"/>
<keyword evidence="1" id="KW-0812">Transmembrane</keyword>
<evidence type="ECO:0000256" key="1">
    <source>
        <dbReference type="SAM" id="Phobius"/>
    </source>
</evidence>
<evidence type="ECO:0000313" key="3">
    <source>
        <dbReference type="Proteomes" id="UP001595937"/>
    </source>
</evidence>
<dbReference type="EMBL" id="JBHSLN010000012">
    <property type="protein sequence ID" value="MFC5296431.1"/>
    <property type="molecule type" value="Genomic_DNA"/>
</dbReference>
<feature type="transmembrane region" description="Helical" evidence="1">
    <location>
        <begin position="44"/>
        <end position="62"/>
    </location>
</feature>
<gene>
    <name evidence="2" type="ORF">ACFPK8_02820</name>
</gene>
<reference evidence="3" key="1">
    <citation type="journal article" date="2019" name="Int. J. Syst. Evol. Microbiol.">
        <title>The Global Catalogue of Microorganisms (GCM) 10K type strain sequencing project: providing services to taxonomists for standard genome sequencing and annotation.</title>
        <authorList>
            <consortium name="The Broad Institute Genomics Platform"/>
            <consortium name="The Broad Institute Genome Sequencing Center for Infectious Disease"/>
            <person name="Wu L."/>
            <person name="Ma J."/>
        </authorList>
    </citation>
    <scope>NUCLEOTIDE SEQUENCE [LARGE SCALE GENOMIC DNA]</scope>
    <source>
        <strain evidence="3">CGMCC 1.16455</strain>
    </source>
</reference>
<keyword evidence="3" id="KW-1185">Reference proteome</keyword>
<keyword evidence="1" id="KW-0472">Membrane</keyword>
<protein>
    <submittedName>
        <fullName evidence="2">Uncharacterized protein</fullName>
    </submittedName>
</protein>
<comment type="caution">
    <text evidence="2">The sequence shown here is derived from an EMBL/GenBank/DDBJ whole genome shotgun (WGS) entry which is preliminary data.</text>
</comment>
<keyword evidence="1" id="KW-1133">Transmembrane helix</keyword>
<sequence>MNETDGSRGDPRGGWGRVLIPIVLGVVVVAVIRFGVGLVPQHPFVGLFLIIITTALTITGLLRAGGGRK</sequence>
<organism evidence="2 3">
    <name type="scientific">Brachybacterium tyrofermentans</name>
    <dbReference type="NCBI Taxonomy" id="47848"/>
    <lineage>
        <taxon>Bacteria</taxon>
        <taxon>Bacillati</taxon>
        <taxon>Actinomycetota</taxon>
        <taxon>Actinomycetes</taxon>
        <taxon>Micrococcales</taxon>
        <taxon>Dermabacteraceae</taxon>
        <taxon>Brachybacterium</taxon>
    </lineage>
</organism>
<name>A0ABW0FCT6_9MICO</name>
<dbReference type="RefSeq" id="WP_343926278.1">
    <property type="nucleotide sequence ID" value="NZ_BAAAIR010000061.1"/>
</dbReference>